<feature type="transmembrane region" description="Helical" evidence="2">
    <location>
        <begin position="57"/>
        <end position="79"/>
    </location>
</feature>
<keyword evidence="2" id="KW-0812">Transmembrane</keyword>
<gene>
    <name evidence="3" type="ORF">AFUS01_LOCUS37029</name>
</gene>
<reference evidence="3" key="1">
    <citation type="submission" date="2021-06" db="EMBL/GenBank/DDBJ databases">
        <authorList>
            <person name="Hodson N. C."/>
            <person name="Mongue J. A."/>
            <person name="Jaron S. K."/>
        </authorList>
    </citation>
    <scope>NUCLEOTIDE SEQUENCE</scope>
</reference>
<evidence type="ECO:0000256" key="1">
    <source>
        <dbReference type="SAM" id="MobiDB-lite"/>
    </source>
</evidence>
<keyword evidence="4" id="KW-1185">Reference proteome</keyword>
<keyword evidence="2" id="KW-1133">Transmembrane helix</keyword>
<comment type="caution">
    <text evidence="3">The sequence shown here is derived from an EMBL/GenBank/DDBJ whole genome shotgun (WGS) entry which is preliminary data.</text>
</comment>
<feature type="compositionally biased region" description="Basic and acidic residues" evidence="1">
    <location>
        <begin position="95"/>
        <end position="105"/>
    </location>
</feature>
<feature type="compositionally biased region" description="Polar residues" evidence="1">
    <location>
        <begin position="106"/>
        <end position="115"/>
    </location>
</feature>
<dbReference type="AlphaFoldDB" id="A0A8J2L6G9"/>
<evidence type="ECO:0000313" key="3">
    <source>
        <dbReference type="EMBL" id="CAG7827018.1"/>
    </source>
</evidence>
<proteinExistence type="predicted"/>
<keyword evidence="2" id="KW-0472">Membrane</keyword>
<dbReference type="EMBL" id="CAJVCH010541929">
    <property type="protein sequence ID" value="CAG7827018.1"/>
    <property type="molecule type" value="Genomic_DNA"/>
</dbReference>
<sequence length="123" mass="14047">MMAEHGHTEMSRCPMLFSYFITYIFSRPDFPLLPPTIFYSSDEIFFFAGDKPGQGQIYLVIFLFTLYTLQTLIKIGTWLPTPCIIKLHISQSSSSDEKPAGEENSTRTTNIQDPQLISDKMNP</sequence>
<feature type="region of interest" description="Disordered" evidence="1">
    <location>
        <begin position="91"/>
        <end position="123"/>
    </location>
</feature>
<dbReference type="Proteomes" id="UP000708208">
    <property type="component" value="Unassembled WGS sequence"/>
</dbReference>
<organism evidence="3 4">
    <name type="scientific">Allacma fusca</name>
    <dbReference type="NCBI Taxonomy" id="39272"/>
    <lineage>
        <taxon>Eukaryota</taxon>
        <taxon>Metazoa</taxon>
        <taxon>Ecdysozoa</taxon>
        <taxon>Arthropoda</taxon>
        <taxon>Hexapoda</taxon>
        <taxon>Collembola</taxon>
        <taxon>Symphypleona</taxon>
        <taxon>Sminthuridae</taxon>
        <taxon>Allacma</taxon>
    </lineage>
</organism>
<evidence type="ECO:0000256" key="2">
    <source>
        <dbReference type="SAM" id="Phobius"/>
    </source>
</evidence>
<protein>
    <submittedName>
        <fullName evidence="3">Uncharacterized protein</fullName>
    </submittedName>
</protein>
<accession>A0A8J2L6G9</accession>
<evidence type="ECO:0000313" key="4">
    <source>
        <dbReference type="Proteomes" id="UP000708208"/>
    </source>
</evidence>
<name>A0A8J2L6G9_9HEXA</name>